<keyword evidence="4 6" id="KW-1133">Transmembrane helix</keyword>
<sequence>MSNSNQSAIITEAPRAPIPATAYLLTGCIAVIGSNSLVLGPIAPAVAASFGASVPAVMTAAAAFGLGTSASALFLARYIDRIGARRMLQGALLLLAVALVASALAPTVTMLVAAQLVAGIAAGIAMPAIYASSAAIAPPGRESGTIGVVLTGWTLSMVAGVSLSAVIADLIHWRAVFAAVALLAGAAVAGLAMSSLHDTGKSGPAPSPLGALAVPGILPLLIACGAFMTAFYGVYGYLGDHLHQALGEPVSANGLAAVAYGLGFGAAALLDGVIDRLGARRVMPFAYLLVAAVYVAIALASGGFGLLIATIAVWGLANHFGLNVLVMRLTALDPARRGTIMGLNSAVTYLAVTVGTAGFGPLYTNLGFANCALIAAGLMLVAAGAAAWRSVGPR</sequence>
<feature type="transmembrane region" description="Helical" evidence="6">
    <location>
        <begin position="282"/>
        <end position="300"/>
    </location>
</feature>
<feature type="transmembrane region" description="Helical" evidence="6">
    <location>
        <begin position="366"/>
        <end position="388"/>
    </location>
</feature>
<reference evidence="8 9" key="1">
    <citation type="submission" date="2022-12" db="EMBL/GenBank/DDBJ databases">
        <authorList>
            <person name="Muema E."/>
        </authorList>
    </citation>
    <scope>NUCLEOTIDE SEQUENCE [LARGE SCALE GENOMIC DNA]</scope>
    <source>
        <strain evidence="9">1330</strain>
    </source>
</reference>
<dbReference type="PROSITE" id="PS50850">
    <property type="entry name" value="MFS"/>
    <property type="match status" value="1"/>
</dbReference>
<feature type="transmembrane region" description="Helical" evidence="6">
    <location>
        <begin position="144"/>
        <end position="167"/>
    </location>
</feature>
<evidence type="ECO:0000256" key="3">
    <source>
        <dbReference type="ARBA" id="ARBA00022692"/>
    </source>
</evidence>
<evidence type="ECO:0000313" key="9">
    <source>
        <dbReference type="Proteomes" id="UP001366503"/>
    </source>
</evidence>
<evidence type="ECO:0000259" key="7">
    <source>
        <dbReference type="PROSITE" id="PS50850"/>
    </source>
</evidence>
<dbReference type="RefSeq" id="WP_337096039.1">
    <property type="nucleotide sequence ID" value="NZ_JAPYKO010000026.1"/>
</dbReference>
<dbReference type="InterPro" id="IPR020846">
    <property type="entry name" value="MFS_dom"/>
</dbReference>
<keyword evidence="3 6" id="KW-0812">Transmembrane</keyword>
<dbReference type="InterPro" id="IPR050189">
    <property type="entry name" value="MFS_Efflux_Transporters"/>
</dbReference>
<dbReference type="PANTHER" id="PTHR43124">
    <property type="entry name" value="PURINE EFFLUX PUMP PBUE"/>
    <property type="match status" value="1"/>
</dbReference>
<accession>A0ABU8KJ84</accession>
<evidence type="ECO:0000256" key="4">
    <source>
        <dbReference type="ARBA" id="ARBA00022989"/>
    </source>
</evidence>
<comment type="subcellular location">
    <subcellularLocation>
        <location evidence="1">Cell membrane</location>
        <topology evidence="1">Multi-pass membrane protein</topology>
    </subcellularLocation>
</comment>
<dbReference type="PANTHER" id="PTHR43124:SF10">
    <property type="entry name" value="PURINE EFFLUX PUMP PBUE"/>
    <property type="match status" value="1"/>
</dbReference>
<dbReference type="Proteomes" id="UP001366503">
    <property type="component" value="Unassembled WGS sequence"/>
</dbReference>
<feature type="transmembrane region" description="Helical" evidence="6">
    <location>
        <begin position="87"/>
        <end position="105"/>
    </location>
</feature>
<feature type="transmembrane region" description="Helical" evidence="6">
    <location>
        <begin position="217"/>
        <end position="238"/>
    </location>
</feature>
<evidence type="ECO:0000256" key="2">
    <source>
        <dbReference type="ARBA" id="ARBA00022475"/>
    </source>
</evidence>
<evidence type="ECO:0000256" key="6">
    <source>
        <dbReference type="SAM" id="Phobius"/>
    </source>
</evidence>
<dbReference type="SUPFAM" id="SSF103473">
    <property type="entry name" value="MFS general substrate transporter"/>
    <property type="match status" value="1"/>
</dbReference>
<feature type="transmembrane region" description="Helical" evidence="6">
    <location>
        <begin position="54"/>
        <end position="75"/>
    </location>
</feature>
<comment type="caution">
    <text evidence="8">The sequence shown here is derived from an EMBL/GenBank/DDBJ whole genome shotgun (WGS) entry which is preliminary data.</text>
</comment>
<protein>
    <submittedName>
        <fullName evidence="8">MFS transporter</fullName>
    </submittedName>
</protein>
<evidence type="ECO:0000256" key="5">
    <source>
        <dbReference type="ARBA" id="ARBA00023136"/>
    </source>
</evidence>
<dbReference type="Gene3D" id="1.20.1250.20">
    <property type="entry name" value="MFS general substrate transporter like domains"/>
    <property type="match status" value="1"/>
</dbReference>
<feature type="transmembrane region" description="Helical" evidence="6">
    <location>
        <begin position="250"/>
        <end position="270"/>
    </location>
</feature>
<feature type="transmembrane region" description="Helical" evidence="6">
    <location>
        <begin position="306"/>
        <end position="326"/>
    </location>
</feature>
<feature type="transmembrane region" description="Helical" evidence="6">
    <location>
        <begin position="111"/>
        <end position="132"/>
    </location>
</feature>
<evidence type="ECO:0000313" key="8">
    <source>
        <dbReference type="EMBL" id="MEI9405763.1"/>
    </source>
</evidence>
<gene>
    <name evidence="8" type="ORF">O7A05_26900</name>
</gene>
<keyword evidence="5 6" id="KW-0472">Membrane</keyword>
<dbReference type="EMBL" id="JAPYKO010000026">
    <property type="protein sequence ID" value="MEI9405763.1"/>
    <property type="molecule type" value="Genomic_DNA"/>
</dbReference>
<keyword evidence="9" id="KW-1185">Reference proteome</keyword>
<feature type="transmembrane region" description="Helical" evidence="6">
    <location>
        <begin position="21"/>
        <end position="42"/>
    </location>
</feature>
<name>A0ABU8KJ84_9HYPH</name>
<feature type="domain" description="Major facilitator superfamily (MFS) profile" evidence="7">
    <location>
        <begin position="21"/>
        <end position="394"/>
    </location>
</feature>
<dbReference type="InterPro" id="IPR011701">
    <property type="entry name" value="MFS"/>
</dbReference>
<organism evidence="8 9">
    <name type="scientific">Mesorhizobium argentiipisi</name>
    <dbReference type="NCBI Taxonomy" id="3015175"/>
    <lineage>
        <taxon>Bacteria</taxon>
        <taxon>Pseudomonadati</taxon>
        <taxon>Pseudomonadota</taxon>
        <taxon>Alphaproteobacteria</taxon>
        <taxon>Hyphomicrobiales</taxon>
        <taxon>Phyllobacteriaceae</taxon>
        <taxon>Mesorhizobium</taxon>
    </lineage>
</organism>
<dbReference type="InterPro" id="IPR036259">
    <property type="entry name" value="MFS_trans_sf"/>
</dbReference>
<dbReference type="Pfam" id="PF07690">
    <property type="entry name" value="MFS_1"/>
    <property type="match status" value="1"/>
</dbReference>
<evidence type="ECO:0000256" key="1">
    <source>
        <dbReference type="ARBA" id="ARBA00004651"/>
    </source>
</evidence>
<feature type="transmembrane region" description="Helical" evidence="6">
    <location>
        <begin position="338"/>
        <end position="360"/>
    </location>
</feature>
<feature type="transmembrane region" description="Helical" evidence="6">
    <location>
        <begin position="173"/>
        <end position="196"/>
    </location>
</feature>
<keyword evidence="2" id="KW-1003">Cell membrane</keyword>
<proteinExistence type="predicted"/>